<dbReference type="Proteomes" id="UP001156921">
    <property type="component" value="Unassembled WGS sequence"/>
</dbReference>
<protein>
    <recommendedName>
        <fullName evidence="1">DUF5655 domain-containing protein</fullName>
    </recommendedName>
</protein>
<organism evidence="2 3">
    <name type="scientific">Brevundimonas denitrificans</name>
    <dbReference type="NCBI Taxonomy" id="1443434"/>
    <lineage>
        <taxon>Bacteria</taxon>
        <taxon>Pseudomonadati</taxon>
        <taxon>Pseudomonadota</taxon>
        <taxon>Alphaproteobacteria</taxon>
        <taxon>Caulobacterales</taxon>
        <taxon>Caulobacteraceae</taxon>
        <taxon>Brevundimonas</taxon>
    </lineage>
</organism>
<reference evidence="3" key="1">
    <citation type="journal article" date="2019" name="Int. J. Syst. Evol. Microbiol.">
        <title>The Global Catalogue of Microorganisms (GCM) 10K type strain sequencing project: providing services to taxonomists for standard genome sequencing and annotation.</title>
        <authorList>
            <consortium name="The Broad Institute Genomics Platform"/>
            <consortium name="The Broad Institute Genome Sequencing Center for Infectious Disease"/>
            <person name="Wu L."/>
            <person name="Ma J."/>
        </authorList>
    </citation>
    <scope>NUCLEOTIDE SEQUENCE [LARGE SCALE GENOMIC DNA]</scope>
    <source>
        <strain evidence="3">NBRC 110107</strain>
    </source>
</reference>
<dbReference type="InterPro" id="IPR043714">
    <property type="entry name" value="DUF5655"/>
</dbReference>
<dbReference type="InterPro" id="IPR025629">
    <property type="entry name" value="DUF4287"/>
</dbReference>
<dbReference type="EMBL" id="BSOY01000025">
    <property type="protein sequence ID" value="GLS01379.1"/>
    <property type="molecule type" value="Genomic_DNA"/>
</dbReference>
<comment type="caution">
    <text evidence="2">The sequence shown here is derived from an EMBL/GenBank/DDBJ whole genome shotgun (WGS) entry which is preliminary data.</text>
</comment>
<accession>A0ABQ6BI57</accession>
<sequence length="187" mass="19945">MRVADPQAEMAVMIANLKAKTGKALDEWLALARTSGQAKHGGLVTWLKAEHGLGHGYANLVAHKTFASDAGSSNDADLMEAMFAGPKAAMRPAYDRVAAIVSGLEGAQFAPKKGYVSFRRSKQFGLAQPSTKDRLDLGLNLKGVEPSGRLEAAGSWNAMVTHRVRIASADEIDAEVEGWIRQAWAAA</sequence>
<evidence type="ECO:0000259" key="1">
    <source>
        <dbReference type="Pfam" id="PF18899"/>
    </source>
</evidence>
<name>A0ABQ6BI57_9CAUL</name>
<feature type="domain" description="DUF5655" evidence="1">
    <location>
        <begin position="79"/>
        <end position="184"/>
    </location>
</feature>
<dbReference type="Pfam" id="PF14117">
    <property type="entry name" value="DUF4287"/>
    <property type="match status" value="1"/>
</dbReference>
<dbReference type="Pfam" id="PF18899">
    <property type="entry name" value="DUF5655"/>
    <property type="match status" value="1"/>
</dbReference>
<gene>
    <name evidence="2" type="ORF">GCM10007859_13930</name>
</gene>
<evidence type="ECO:0000313" key="3">
    <source>
        <dbReference type="Proteomes" id="UP001156921"/>
    </source>
</evidence>
<keyword evidence="3" id="KW-1185">Reference proteome</keyword>
<evidence type="ECO:0000313" key="2">
    <source>
        <dbReference type="EMBL" id="GLS01379.1"/>
    </source>
</evidence>
<proteinExistence type="predicted"/>